<dbReference type="GO" id="GO:0003824">
    <property type="term" value="F:catalytic activity"/>
    <property type="evidence" value="ECO:0007669"/>
    <property type="project" value="InterPro"/>
</dbReference>
<sequence>MFVAPYDMPPWRPPSEAYSVLIRVTRGCPWNRCAFCAMYKDIKFQVKSLEEIERDLEAALQVYGPEVSTVFIGDSDSLVTKVDFMVEVLGLIKRYFPTLSRITSYTRGRTLANRSLEDLERLRGAGLDRLHVGLETGDSWLLKYIRKGLTPEEMMRGGEKAIKAGFQLSLYVLLGIGGEDRWEEHALGTARVLNRVSPHFIRLRTFIPIPGTLMHERIQRGEFVLAPPLTVLKETRLMLENLDCTSMFLSDHVSNYAYIEGRLPHDKEEMLRDLDRIIAQLEASPYLLKVLRDRHRSAHL</sequence>
<proteinExistence type="predicted"/>
<dbReference type="Proteomes" id="UP000885690">
    <property type="component" value="Unassembled WGS sequence"/>
</dbReference>
<keyword evidence="4" id="KW-0408">Iron</keyword>
<dbReference type="SUPFAM" id="SSF102114">
    <property type="entry name" value="Radical SAM enzymes"/>
    <property type="match status" value="1"/>
</dbReference>
<protein>
    <submittedName>
        <fullName evidence="7">Radical SAM protein</fullName>
    </submittedName>
</protein>
<gene>
    <name evidence="7" type="ORF">ENF32_02140</name>
</gene>
<dbReference type="GO" id="GO:0046872">
    <property type="term" value="F:metal ion binding"/>
    <property type="evidence" value="ECO:0007669"/>
    <property type="project" value="UniProtKB-KW"/>
</dbReference>
<dbReference type="EMBL" id="DQWS01000081">
    <property type="protein sequence ID" value="HDD52854.1"/>
    <property type="molecule type" value="Genomic_DNA"/>
</dbReference>
<reference evidence="7" key="1">
    <citation type="journal article" date="2020" name="mSystems">
        <title>Genome- and Community-Level Interaction Insights into Carbon Utilization and Element Cycling Functions of Hydrothermarchaeota in Hydrothermal Sediment.</title>
        <authorList>
            <person name="Zhou Z."/>
            <person name="Liu Y."/>
            <person name="Xu W."/>
            <person name="Pan J."/>
            <person name="Luo Z.H."/>
            <person name="Li M."/>
        </authorList>
    </citation>
    <scope>NUCLEOTIDE SEQUENCE [LARGE SCALE GENOMIC DNA]</scope>
    <source>
        <strain evidence="7">HyVt-115</strain>
    </source>
</reference>
<comment type="caution">
    <text evidence="7">The sequence shown here is derived from an EMBL/GenBank/DDBJ whole genome shotgun (WGS) entry which is preliminary data.</text>
</comment>
<comment type="cofactor">
    <cofactor evidence="1">
        <name>[4Fe-4S] cluster</name>
        <dbReference type="ChEBI" id="CHEBI:49883"/>
    </cofactor>
</comment>
<dbReference type="SMART" id="SM00729">
    <property type="entry name" value="Elp3"/>
    <property type="match status" value="1"/>
</dbReference>
<dbReference type="InterPro" id="IPR058240">
    <property type="entry name" value="rSAM_sf"/>
</dbReference>
<keyword evidence="5" id="KW-0411">Iron-sulfur</keyword>
<dbReference type="PANTHER" id="PTHR43409">
    <property type="entry name" value="ANAEROBIC MAGNESIUM-PROTOPORPHYRIN IX MONOMETHYL ESTER CYCLASE-RELATED"/>
    <property type="match status" value="1"/>
</dbReference>
<dbReference type="InterPro" id="IPR006638">
    <property type="entry name" value="Elp3/MiaA/NifB-like_rSAM"/>
</dbReference>
<organism evidence="7">
    <name type="scientific">Thermosulfidibacter takaii</name>
    <dbReference type="NCBI Taxonomy" id="412593"/>
    <lineage>
        <taxon>Bacteria</taxon>
        <taxon>Pseudomonadati</taxon>
        <taxon>Thermosulfidibacterota</taxon>
        <taxon>Thermosulfidibacteria</taxon>
        <taxon>Thermosulfidibacterales</taxon>
        <taxon>Thermosulfidibacteraceae</taxon>
    </lineage>
</organism>
<name>A0A7C0Y668_9BACT</name>
<evidence type="ECO:0000256" key="1">
    <source>
        <dbReference type="ARBA" id="ARBA00001966"/>
    </source>
</evidence>
<dbReference type="PROSITE" id="PS51918">
    <property type="entry name" value="RADICAL_SAM"/>
    <property type="match status" value="1"/>
</dbReference>
<dbReference type="Pfam" id="PF04055">
    <property type="entry name" value="Radical_SAM"/>
    <property type="match status" value="1"/>
</dbReference>
<evidence type="ECO:0000256" key="2">
    <source>
        <dbReference type="ARBA" id="ARBA00022691"/>
    </source>
</evidence>
<dbReference type="Gene3D" id="3.20.20.70">
    <property type="entry name" value="Aldolase class I"/>
    <property type="match status" value="1"/>
</dbReference>
<dbReference type="GO" id="GO:0051536">
    <property type="term" value="F:iron-sulfur cluster binding"/>
    <property type="evidence" value="ECO:0007669"/>
    <property type="project" value="UniProtKB-KW"/>
</dbReference>
<keyword evidence="2" id="KW-0949">S-adenosyl-L-methionine</keyword>
<evidence type="ECO:0000256" key="5">
    <source>
        <dbReference type="ARBA" id="ARBA00023014"/>
    </source>
</evidence>
<dbReference type="SFLD" id="SFLDG01082">
    <property type="entry name" value="B12-binding_domain_containing"/>
    <property type="match status" value="1"/>
</dbReference>
<evidence type="ECO:0000256" key="3">
    <source>
        <dbReference type="ARBA" id="ARBA00022723"/>
    </source>
</evidence>
<dbReference type="SFLD" id="SFLDG01095">
    <property type="entry name" value="Uncharacterised_Radical_SAM_Su"/>
    <property type="match status" value="1"/>
</dbReference>
<keyword evidence="3" id="KW-0479">Metal-binding</keyword>
<dbReference type="InterPro" id="IPR051198">
    <property type="entry name" value="BchE-like"/>
</dbReference>
<dbReference type="InterPro" id="IPR007197">
    <property type="entry name" value="rSAM"/>
</dbReference>
<dbReference type="AlphaFoldDB" id="A0A7C0Y668"/>
<feature type="domain" description="Radical SAM core" evidence="6">
    <location>
        <begin position="14"/>
        <end position="243"/>
    </location>
</feature>
<dbReference type="InterPro" id="IPR013785">
    <property type="entry name" value="Aldolase_TIM"/>
</dbReference>
<dbReference type="SFLD" id="SFLDS00029">
    <property type="entry name" value="Radical_SAM"/>
    <property type="match status" value="1"/>
</dbReference>
<evidence type="ECO:0000313" key="7">
    <source>
        <dbReference type="EMBL" id="HDD52854.1"/>
    </source>
</evidence>
<dbReference type="PANTHER" id="PTHR43409:SF4">
    <property type="entry name" value="RADICAL SAM SUPERFAMILY PROTEIN"/>
    <property type="match status" value="1"/>
</dbReference>
<accession>A0A7C0Y668</accession>
<evidence type="ECO:0000259" key="6">
    <source>
        <dbReference type="PROSITE" id="PS51918"/>
    </source>
</evidence>
<dbReference type="CDD" id="cd01335">
    <property type="entry name" value="Radical_SAM"/>
    <property type="match status" value="1"/>
</dbReference>
<evidence type="ECO:0000256" key="4">
    <source>
        <dbReference type="ARBA" id="ARBA00023004"/>
    </source>
</evidence>